<dbReference type="AlphaFoldDB" id="A0A8T1Q4M8"/>
<protein>
    <submittedName>
        <fullName evidence="1">Uncharacterized protein</fullName>
    </submittedName>
</protein>
<evidence type="ECO:0000313" key="1">
    <source>
        <dbReference type="EMBL" id="KAG6648202.1"/>
    </source>
</evidence>
<name>A0A8T1Q4M8_CARIL</name>
<keyword evidence="2" id="KW-1185">Reference proteome</keyword>
<gene>
    <name evidence="1" type="ORF">CIPAW_07G131500</name>
</gene>
<dbReference type="Proteomes" id="UP000811609">
    <property type="component" value="Chromosome 7"/>
</dbReference>
<organism evidence="1 2">
    <name type="scientific">Carya illinoinensis</name>
    <name type="common">Pecan</name>
    <dbReference type="NCBI Taxonomy" id="32201"/>
    <lineage>
        <taxon>Eukaryota</taxon>
        <taxon>Viridiplantae</taxon>
        <taxon>Streptophyta</taxon>
        <taxon>Embryophyta</taxon>
        <taxon>Tracheophyta</taxon>
        <taxon>Spermatophyta</taxon>
        <taxon>Magnoliopsida</taxon>
        <taxon>eudicotyledons</taxon>
        <taxon>Gunneridae</taxon>
        <taxon>Pentapetalae</taxon>
        <taxon>rosids</taxon>
        <taxon>fabids</taxon>
        <taxon>Fagales</taxon>
        <taxon>Juglandaceae</taxon>
        <taxon>Carya</taxon>
    </lineage>
</organism>
<reference evidence="1" key="1">
    <citation type="submission" date="2020-12" db="EMBL/GenBank/DDBJ databases">
        <title>WGS assembly of Carya illinoinensis cv. Pawnee.</title>
        <authorList>
            <person name="Platts A."/>
            <person name="Shu S."/>
            <person name="Wright S."/>
            <person name="Barry K."/>
            <person name="Edger P."/>
            <person name="Pires J.C."/>
            <person name="Schmutz J."/>
        </authorList>
    </citation>
    <scope>NUCLEOTIDE SEQUENCE</scope>
    <source>
        <tissue evidence="1">Leaf</tissue>
    </source>
</reference>
<proteinExistence type="predicted"/>
<dbReference type="EMBL" id="CM031815">
    <property type="protein sequence ID" value="KAG6648202.1"/>
    <property type="molecule type" value="Genomic_DNA"/>
</dbReference>
<comment type="caution">
    <text evidence="1">The sequence shown here is derived from an EMBL/GenBank/DDBJ whole genome shotgun (WGS) entry which is preliminary data.</text>
</comment>
<sequence length="82" mass="9644">MKHSKYTQALNLFFSLSNVFSIYSFRAIEVKVVQKTGQVVWKSKKQVATTFLMTHWLHDSMGQKLVEVCLLMNYFVCYRKTS</sequence>
<accession>A0A8T1Q4M8</accession>
<evidence type="ECO:0000313" key="2">
    <source>
        <dbReference type="Proteomes" id="UP000811609"/>
    </source>
</evidence>